<dbReference type="EMBL" id="JADIMQ010000024">
    <property type="protein sequence ID" value="MBO8447948.1"/>
    <property type="molecule type" value="Genomic_DNA"/>
</dbReference>
<dbReference type="GO" id="GO:0016491">
    <property type="term" value="F:oxidoreductase activity"/>
    <property type="evidence" value="ECO:0007669"/>
    <property type="project" value="InterPro"/>
</dbReference>
<dbReference type="SFLD" id="SFLDG01067">
    <property type="entry name" value="SPASM/twitch_domain_containing"/>
    <property type="match status" value="1"/>
</dbReference>
<dbReference type="InterPro" id="IPR013785">
    <property type="entry name" value="Aldolase_TIM"/>
</dbReference>
<dbReference type="PROSITE" id="PS51918">
    <property type="entry name" value="RADICAL_SAM"/>
    <property type="match status" value="1"/>
</dbReference>
<dbReference type="Pfam" id="PF04055">
    <property type="entry name" value="Radical_SAM"/>
    <property type="match status" value="1"/>
</dbReference>
<dbReference type="CDD" id="cd01335">
    <property type="entry name" value="Radical_SAM"/>
    <property type="match status" value="1"/>
</dbReference>
<comment type="caution">
    <text evidence="9">The sequence shown here is derived from an EMBL/GenBank/DDBJ whole genome shotgun (WGS) entry which is preliminary data.</text>
</comment>
<evidence type="ECO:0000256" key="5">
    <source>
        <dbReference type="ARBA" id="ARBA00023004"/>
    </source>
</evidence>
<dbReference type="PANTHER" id="PTHR43273:SF3">
    <property type="entry name" value="ANAEROBIC SULFATASE-MATURATING ENZYME HOMOLOG ASLB-RELATED"/>
    <property type="match status" value="1"/>
</dbReference>
<dbReference type="InterPro" id="IPR058240">
    <property type="entry name" value="rSAM_sf"/>
</dbReference>
<dbReference type="AlphaFoldDB" id="A0A9D9HF88"/>
<dbReference type="NCBIfam" id="TIGR04085">
    <property type="entry name" value="rSAM_more_4Fe4S"/>
    <property type="match status" value="1"/>
</dbReference>
<accession>A0A9D9HF88</accession>
<reference evidence="9" key="1">
    <citation type="submission" date="2020-10" db="EMBL/GenBank/DDBJ databases">
        <authorList>
            <person name="Gilroy R."/>
        </authorList>
    </citation>
    <scope>NUCLEOTIDE SEQUENCE</scope>
    <source>
        <strain evidence="9">20514</strain>
    </source>
</reference>
<dbReference type="SFLD" id="SFLDS00029">
    <property type="entry name" value="Radical_SAM"/>
    <property type="match status" value="1"/>
</dbReference>
<dbReference type="InterPro" id="IPR034491">
    <property type="entry name" value="Anaerob_Ser_sulfatase-maturase"/>
</dbReference>
<sequence>MSNSFKDTITFGDAIRLTGPMQFNIMIKPAGSLCNLDCHYCYYLDKAEIYGGREPKMTYEMLEKCVKEYIDANDVQEVTFNWHGGEPLILGLDFYRKAVELQQKYCGDKLIHNTIQTNGTLVTPEFASFFKDNDFLVGVSIDGPEDIHDKYRKDKGGAPTFDKVMRGINIMYQYGVEYNTMSTVNKASEGRGLEVYRFLKQLGTRFMQFMPVVEHVKYPLDKSGKPNKGFRPYIVDPSVEGAMISPWSVTSRGFGKFMCDIFDYWVLNDVGKYFVNLFDCTLANWCGVQPGTCAYAETCGGNSIVEHNGDLYSCDHFVYPQYKVGNIFETSLRELMGSTMQSKFGIDKRNGLPTKCRRCKYFFACHGECPKHRFNRTESGETGLSALCEGYTMFFSHVEPYMDKMKELLSEEKAPAGVMPWAAMRRYSM</sequence>
<dbReference type="InterPro" id="IPR023885">
    <property type="entry name" value="4Fe4S-binding_SPASM_dom"/>
</dbReference>
<evidence type="ECO:0000313" key="10">
    <source>
        <dbReference type="Proteomes" id="UP000810252"/>
    </source>
</evidence>
<proteinExistence type="inferred from homology"/>
<organism evidence="9 10">
    <name type="scientific">Candidatus Cryptobacteroides merdigallinarum</name>
    <dbReference type="NCBI Taxonomy" id="2840770"/>
    <lineage>
        <taxon>Bacteria</taxon>
        <taxon>Pseudomonadati</taxon>
        <taxon>Bacteroidota</taxon>
        <taxon>Bacteroidia</taxon>
        <taxon>Bacteroidales</taxon>
        <taxon>Candidatus Cryptobacteroides</taxon>
    </lineage>
</organism>
<comment type="similarity">
    <text evidence="7">Belongs to the radical SAM superfamily. Anaerobic sulfatase-maturating enzyme family.</text>
</comment>
<keyword evidence="2" id="KW-0004">4Fe-4S</keyword>
<dbReference type="NCBIfam" id="NF010308">
    <property type="entry name" value="PRK13745.1"/>
    <property type="match status" value="1"/>
</dbReference>
<evidence type="ECO:0000256" key="2">
    <source>
        <dbReference type="ARBA" id="ARBA00022485"/>
    </source>
</evidence>
<dbReference type="SFLD" id="SFLDG01384">
    <property type="entry name" value="thioether_bond_formation_requi"/>
    <property type="match status" value="1"/>
</dbReference>
<dbReference type="InterPro" id="IPR023867">
    <property type="entry name" value="Sulphatase_maturase_rSAM"/>
</dbReference>
<dbReference type="InterPro" id="IPR007197">
    <property type="entry name" value="rSAM"/>
</dbReference>
<dbReference type="CDD" id="cd21120">
    <property type="entry name" value="SPASM_anSME"/>
    <property type="match status" value="1"/>
</dbReference>
<dbReference type="SFLD" id="SFLDF00285">
    <property type="entry name" value="anaerobic_Ser-type_sulfatase-m"/>
    <property type="match status" value="1"/>
</dbReference>
<comment type="cofactor">
    <cofactor evidence="1">
        <name>[4Fe-4S] cluster</name>
        <dbReference type="ChEBI" id="CHEBI:49883"/>
    </cofactor>
</comment>
<evidence type="ECO:0000313" key="9">
    <source>
        <dbReference type="EMBL" id="MBO8447948.1"/>
    </source>
</evidence>
<dbReference type="Proteomes" id="UP000810252">
    <property type="component" value="Unassembled WGS sequence"/>
</dbReference>
<evidence type="ECO:0000259" key="8">
    <source>
        <dbReference type="PROSITE" id="PS51918"/>
    </source>
</evidence>
<reference evidence="9" key="2">
    <citation type="journal article" date="2021" name="PeerJ">
        <title>Extensive microbial diversity within the chicken gut microbiome revealed by metagenomics and culture.</title>
        <authorList>
            <person name="Gilroy R."/>
            <person name="Ravi A."/>
            <person name="Getino M."/>
            <person name="Pursley I."/>
            <person name="Horton D.L."/>
            <person name="Alikhan N.F."/>
            <person name="Baker D."/>
            <person name="Gharbi K."/>
            <person name="Hall N."/>
            <person name="Watson M."/>
            <person name="Adriaenssens E.M."/>
            <person name="Foster-Nyarko E."/>
            <person name="Jarju S."/>
            <person name="Secka A."/>
            <person name="Antonio M."/>
            <person name="Oren A."/>
            <person name="Chaudhuri R.R."/>
            <person name="La Ragione R."/>
            <person name="Hildebrand F."/>
            <person name="Pallen M.J."/>
        </authorList>
    </citation>
    <scope>NUCLEOTIDE SEQUENCE</scope>
    <source>
        <strain evidence="9">20514</strain>
    </source>
</reference>
<keyword evidence="3" id="KW-0949">S-adenosyl-L-methionine</keyword>
<dbReference type="SUPFAM" id="SSF102114">
    <property type="entry name" value="Radical SAM enzymes"/>
    <property type="match status" value="1"/>
</dbReference>
<feature type="domain" description="Radical SAM core" evidence="8">
    <location>
        <begin position="17"/>
        <end position="245"/>
    </location>
</feature>
<keyword evidence="5" id="KW-0408">Iron</keyword>
<evidence type="ECO:0000256" key="3">
    <source>
        <dbReference type="ARBA" id="ARBA00022691"/>
    </source>
</evidence>
<dbReference type="InterPro" id="IPR047207">
    <property type="entry name" value="SPASM_anSME"/>
</dbReference>
<protein>
    <submittedName>
        <fullName evidence="9">Anaerobic sulfatase-maturation protein</fullName>
    </submittedName>
</protein>
<dbReference type="SFLD" id="SFLDG01072">
    <property type="entry name" value="dehydrogenase_like"/>
    <property type="match status" value="1"/>
</dbReference>
<dbReference type="PANTHER" id="PTHR43273">
    <property type="entry name" value="ANAEROBIC SULFATASE-MATURATING ENZYME HOMOLOG ASLB-RELATED"/>
    <property type="match status" value="1"/>
</dbReference>
<dbReference type="Gene3D" id="3.20.20.70">
    <property type="entry name" value="Aldolase class I"/>
    <property type="match status" value="1"/>
</dbReference>
<name>A0A9D9HF88_9BACT</name>
<evidence type="ECO:0000256" key="1">
    <source>
        <dbReference type="ARBA" id="ARBA00001966"/>
    </source>
</evidence>
<dbReference type="GO" id="GO:0046872">
    <property type="term" value="F:metal ion binding"/>
    <property type="evidence" value="ECO:0007669"/>
    <property type="project" value="UniProtKB-KW"/>
</dbReference>
<evidence type="ECO:0000256" key="6">
    <source>
        <dbReference type="ARBA" id="ARBA00023014"/>
    </source>
</evidence>
<evidence type="ECO:0000256" key="4">
    <source>
        <dbReference type="ARBA" id="ARBA00022723"/>
    </source>
</evidence>
<gene>
    <name evidence="9" type="ORF">IAC29_01590</name>
</gene>
<dbReference type="NCBIfam" id="TIGR03942">
    <property type="entry name" value="sulfatase_rSAM"/>
    <property type="match status" value="1"/>
</dbReference>
<dbReference type="SFLD" id="SFLDG01386">
    <property type="entry name" value="main_SPASM_domain-containing"/>
    <property type="match status" value="1"/>
</dbReference>
<evidence type="ECO:0000256" key="7">
    <source>
        <dbReference type="ARBA" id="ARBA00023601"/>
    </source>
</evidence>
<keyword evidence="6" id="KW-0411">Iron-sulfur</keyword>
<dbReference type="GO" id="GO:0051539">
    <property type="term" value="F:4 iron, 4 sulfur cluster binding"/>
    <property type="evidence" value="ECO:0007669"/>
    <property type="project" value="UniProtKB-KW"/>
</dbReference>
<dbReference type="Pfam" id="PF13186">
    <property type="entry name" value="SPASM"/>
    <property type="match status" value="1"/>
</dbReference>
<keyword evidence="4" id="KW-0479">Metal-binding</keyword>